<dbReference type="Proteomes" id="UP000789901">
    <property type="component" value="Unassembled WGS sequence"/>
</dbReference>
<name>A0ABN7V4P8_GIGMA</name>
<proteinExistence type="predicted"/>
<evidence type="ECO:0000313" key="3">
    <source>
        <dbReference type="Proteomes" id="UP000789901"/>
    </source>
</evidence>
<reference evidence="2 3" key="1">
    <citation type="submission" date="2021-06" db="EMBL/GenBank/DDBJ databases">
        <authorList>
            <person name="Kallberg Y."/>
            <person name="Tangrot J."/>
            <person name="Rosling A."/>
        </authorList>
    </citation>
    <scope>NUCLEOTIDE SEQUENCE [LARGE SCALE GENOMIC DNA]</scope>
    <source>
        <strain evidence="2 3">120-4 pot B 10/14</strain>
    </source>
</reference>
<organism evidence="2 3">
    <name type="scientific">Gigaspora margarita</name>
    <dbReference type="NCBI Taxonomy" id="4874"/>
    <lineage>
        <taxon>Eukaryota</taxon>
        <taxon>Fungi</taxon>
        <taxon>Fungi incertae sedis</taxon>
        <taxon>Mucoromycota</taxon>
        <taxon>Glomeromycotina</taxon>
        <taxon>Glomeromycetes</taxon>
        <taxon>Diversisporales</taxon>
        <taxon>Gigasporaceae</taxon>
        <taxon>Gigaspora</taxon>
    </lineage>
</organism>
<dbReference type="EMBL" id="CAJVQB010009484">
    <property type="protein sequence ID" value="CAG8730591.1"/>
    <property type="molecule type" value="Genomic_DNA"/>
</dbReference>
<accession>A0ABN7V4P8</accession>
<sequence length="121" mass="14121">MSYSDNAHFYISLIPRCLYNNSKANEQHLARFKQTPNVMQLNGPKQKYSFAKKSISDQEENVNSSYVGDVEDPLWVRHKGRQPKRYKSSSELSKKTIRNNKGERHCQKCKQTSHYAPRCPN</sequence>
<protein>
    <submittedName>
        <fullName evidence="2">12218_t:CDS:1</fullName>
    </submittedName>
</protein>
<comment type="caution">
    <text evidence="2">The sequence shown here is derived from an EMBL/GenBank/DDBJ whole genome shotgun (WGS) entry which is preliminary data.</text>
</comment>
<evidence type="ECO:0000256" key="1">
    <source>
        <dbReference type="SAM" id="MobiDB-lite"/>
    </source>
</evidence>
<feature type="compositionally biased region" description="Basic residues" evidence="1">
    <location>
        <begin position="78"/>
        <end position="87"/>
    </location>
</feature>
<evidence type="ECO:0000313" key="2">
    <source>
        <dbReference type="EMBL" id="CAG8730591.1"/>
    </source>
</evidence>
<keyword evidence="3" id="KW-1185">Reference proteome</keyword>
<gene>
    <name evidence="2" type="ORF">GMARGA_LOCUS14361</name>
</gene>
<feature type="region of interest" description="Disordered" evidence="1">
    <location>
        <begin position="78"/>
        <end position="121"/>
    </location>
</feature>